<accession>A0A736VFE7</accession>
<comment type="caution">
    <text evidence="8">The sequence shown here is derived from an EMBL/GenBank/DDBJ whole genome shotgun (WGS) entry which is preliminary data.</text>
</comment>
<dbReference type="Pfam" id="PF02796">
    <property type="entry name" value="HTH_7"/>
    <property type="match status" value="1"/>
</dbReference>
<dbReference type="SUPFAM" id="SSF46689">
    <property type="entry name" value="Homeodomain-like"/>
    <property type="match status" value="1"/>
</dbReference>
<dbReference type="InterPro" id="IPR006119">
    <property type="entry name" value="Resolv_N"/>
</dbReference>
<evidence type="ECO:0000256" key="4">
    <source>
        <dbReference type="ARBA" id="ARBA00023172"/>
    </source>
</evidence>
<reference evidence="8" key="1">
    <citation type="journal article" date="2018" name="Genome Biol.">
        <title>SKESA: strategic k-mer extension for scrupulous assemblies.</title>
        <authorList>
            <person name="Souvorov A."/>
            <person name="Agarwala R."/>
            <person name="Lipman D.J."/>
        </authorList>
    </citation>
    <scope>NUCLEOTIDE SEQUENCE</scope>
    <source>
        <strain evidence="8">2584-68</strain>
    </source>
</reference>
<evidence type="ECO:0000256" key="2">
    <source>
        <dbReference type="ARBA" id="ARBA00022908"/>
    </source>
</evidence>
<dbReference type="GO" id="GO:0000150">
    <property type="term" value="F:DNA strand exchange activity"/>
    <property type="evidence" value="ECO:0007669"/>
    <property type="project" value="InterPro"/>
</dbReference>
<dbReference type="SUPFAM" id="SSF53041">
    <property type="entry name" value="Resolvase-like"/>
    <property type="match status" value="1"/>
</dbReference>
<dbReference type="InterPro" id="IPR006118">
    <property type="entry name" value="Recombinase_CS"/>
</dbReference>
<dbReference type="InterPro" id="IPR036162">
    <property type="entry name" value="Resolvase-like_N_sf"/>
</dbReference>
<sequence>MRLFGYARVSTSQQSLDIQVRTLKDAGVKANRIYTDKASGSSVDREGLDLLRMKVEEGDVILVKKLDRLGRDTADMIQLIKAFDAQGVAVRFIDDGISTDGEMGQMVVTILSAVAEAERRRILERTNGGRQEAKLKGVRFGRRRTIDRNAVLALRQEGNGATAIARELSIARSTVYKILEDDNLTQ</sequence>
<dbReference type="Pfam" id="PF00239">
    <property type="entry name" value="Resolvase"/>
    <property type="match status" value="1"/>
</dbReference>
<evidence type="ECO:0000259" key="7">
    <source>
        <dbReference type="PROSITE" id="PS51736"/>
    </source>
</evidence>
<keyword evidence="3" id="KW-0238">DNA-binding</keyword>
<keyword evidence="4" id="KW-0233">DNA recombination</keyword>
<keyword evidence="2" id="KW-0229">DNA integration</keyword>
<dbReference type="Gene3D" id="1.10.10.60">
    <property type="entry name" value="Homeodomain-like"/>
    <property type="match status" value="1"/>
</dbReference>
<dbReference type="PANTHER" id="PTHR30461:SF26">
    <property type="entry name" value="RESOLVASE HOMOLOG YNEB"/>
    <property type="match status" value="1"/>
</dbReference>
<dbReference type="CDD" id="cd03768">
    <property type="entry name" value="SR_ResInv"/>
    <property type="match status" value="1"/>
</dbReference>
<dbReference type="InterPro" id="IPR006120">
    <property type="entry name" value="Resolvase_HTH_dom"/>
</dbReference>
<comment type="similarity">
    <text evidence="1">Belongs to the site-specific recombinase resolvase family.</text>
</comment>
<dbReference type="EMBL" id="DAATAH010000140">
    <property type="protein sequence ID" value="HAE7767899.1"/>
    <property type="molecule type" value="Genomic_DNA"/>
</dbReference>
<evidence type="ECO:0000256" key="3">
    <source>
        <dbReference type="ARBA" id="ARBA00023125"/>
    </source>
</evidence>
<evidence type="ECO:0000256" key="6">
    <source>
        <dbReference type="PROSITE-ProRule" id="PRU10137"/>
    </source>
</evidence>
<dbReference type="GO" id="GO:0015074">
    <property type="term" value="P:DNA integration"/>
    <property type="evidence" value="ECO:0007669"/>
    <property type="project" value="UniProtKB-KW"/>
</dbReference>
<dbReference type="PROSITE" id="PS51736">
    <property type="entry name" value="RECOMBINASES_3"/>
    <property type="match status" value="1"/>
</dbReference>
<dbReference type="Gene3D" id="6.10.250.10">
    <property type="match status" value="1"/>
</dbReference>
<evidence type="ECO:0000313" key="8">
    <source>
        <dbReference type="EMBL" id="HAE7767899.1"/>
    </source>
</evidence>
<organism evidence="8">
    <name type="scientific">Salmonella enterica subsp. houtenae serovar 45:g,z51:-</name>
    <dbReference type="NCBI Taxonomy" id="1967611"/>
    <lineage>
        <taxon>Bacteria</taxon>
        <taxon>Pseudomonadati</taxon>
        <taxon>Pseudomonadota</taxon>
        <taxon>Gammaproteobacteria</taxon>
        <taxon>Enterobacterales</taxon>
        <taxon>Enterobacteriaceae</taxon>
        <taxon>Salmonella</taxon>
    </lineage>
</organism>
<dbReference type="PANTHER" id="PTHR30461">
    <property type="entry name" value="DNA-INVERTASE FROM LAMBDOID PROPHAGE"/>
    <property type="match status" value="1"/>
</dbReference>
<dbReference type="GO" id="GO:0003677">
    <property type="term" value="F:DNA binding"/>
    <property type="evidence" value="ECO:0007669"/>
    <property type="project" value="UniProtKB-KW"/>
</dbReference>
<name>A0A736VFE7_SALHO</name>
<evidence type="ECO:0000256" key="1">
    <source>
        <dbReference type="ARBA" id="ARBA00009913"/>
    </source>
</evidence>
<dbReference type="Gene3D" id="3.40.50.1390">
    <property type="entry name" value="Resolvase, N-terminal catalytic domain"/>
    <property type="match status" value="1"/>
</dbReference>
<dbReference type="InterPro" id="IPR009057">
    <property type="entry name" value="Homeodomain-like_sf"/>
</dbReference>
<dbReference type="PROSITE" id="PS00398">
    <property type="entry name" value="RECOMBINASES_2"/>
    <property type="match status" value="1"/>
</dbReference>
<feature type="domain" description="Resolvase/invertase-type recombinase catalytic" evidence="7">
    <location>
        <begin position="2"/>
        <end position="137"/>
    </location>
</feature>
<reference evidence="8" key="2">
    <citation type="submission" date="2018-07" db="EMBL/GenBank/DDBJ databases">
        <authorList>
            <consortium name="NCBI Pathogen Detection Project"/>
        </authorList>
    </citation>
    <scope>NUCLEOTIDE SEQUENCE</scope>
    <source>
        <strain evidence="8">2584-68</strain>
    </source>
</reference>
<gene>
    <name evidence="8" type="ORF">GNB58_005037</name>
</gene>
<evidence type="ECO:0000256" key="5">
    <source>
        <dbReference type="PIRSR" id="PIRSR606118-50"/>
    </source>
</evidence>
<feature type="active site" description="O-(5'-phospho-DNA)-serine intermediate" evidence="5 6">
    <location>
        <position position="10"/>
    </location>
</feature>
<protein>
    <submittedName>
        <fullName evidence="8">Recombinase family protein</fullName>
    </submittedName>
</protein>
<dbReference type="PROSITE" id="PS00397">
    <property type="entry name" value="RECOMBINASES_1"/>
    <property type="match status" value="1"/>
</dbReference>
<dbReference type="InterPro" id="IPR050639">
    <property type="entry name" value="SSR_resolvase"/>
</dbReference>
<dbReference type="AlphaFoldDB" id="A0A736VFE7"/>
<proteinExistence type="inferred from homology"/>
<dbReference type="SMART" id="SM00857">
    <property type="entry name" value="Resolvase"/>
    <property type="match status" value="1"/>
</dbReference>